<dbReference type="CDD" id="cd02440">
    <property type="entry name" value="AdoMet_MTases"/>
    <property type="match status" value="1"/>
</dbReference>
<keyword evidence="5 8" id="KW-0808">Transferase</keyword>
<dbReference type="GO" id="GO:0005730">
    <property type="term" value="C:nucleolus"/>
    <property type="evidence" value="ECO:0007669"/>
    <property type="project" value="UniProtKB-SubCell"/>
</dbReference>
<dbReference type="GO" id="GO:0004751">
    <property type="term" value="F:ribose-5-phosphate isomerase activity"/>
    <property type="evidence" value="ECO:0007669"/>
    <property type="project" value="UniProtKB-EC"/>
</dbReference>
<dbReference type="PANTHER" id="PTHR11934:SF0">
    <property type="entry name" value="RIBOSE-5-PHOSPHATE ISOMERASE"/>
    <property type="match status" value="1"/>
</dbReference>
<dbReference type="EC" id="2.1.1.-" evidence="8"/>
<gene>
    <name evidence="9" type="primary">RKI1</name>
    <name evidence="9" type="ORF">MBRA1_002933</name>
</gene>
<dbReference type="FunFam" id="3.40.50.1360:FF:000014">
    <property type="entry name" value="Ribose 5-phosphate isomerase"/>
    <property type="match status" value="1"/>
</dbReference>
<dbReference type="PANTHER" id="PTHR11934">
    <property type="entry name" value="RIBOSE-5-PHOSPHATE ISOMERASE"/>
    <property type="match status" value="1"/>
</dbReference>
<name>A0AAF0DV09_9BASI</name>
<dbReference type="NCBIfam" id="TIGR00021">
    <property type="entry name" value="rpiA"/>
    <property type="match status" value="1"/>
</dbReference>
<dbReference type="SUPFAM" id="SSF100950">
    <property type="entry name" value="NagB/RpiA/CoA transferase-like"/>
    <property type="match status" value="1"/>
</dbReference>
<comment type="similarity">
    <text evidence="3">Belongs to the ribose 5-phosphate isomerase family.</text>
</comment>
<dbReference type="FunFam" id="3.30.70.260:FF:000053">
    <property type="entry name" value="Ribose-5-phosphate isomerase, putative"/>
    <property type="match status" value="1"/>
</dbReference>
<evidence type="ECO:0000256" key="6">
    <source>
        <dbReference type="ARBA" id="ARBA00022691"/>
    </source>
</evidence>
<organism evidence="9 10">
    <name type="scientific">Malassezia brasiliensis</name>
    <dbReference type="NCBI Taxonomy" id="1821822"/>
    <lineage>
        <taxon>Eukaryota</taxon>
        <taxon>Fungi</taxon>
        <taxon>Dikarya</taxon>
        <taxon>Basidiomycota</taxon>
        <taxon>Ustilaginomycotina</taxon>
        <taxon>Malasseziomycetes</taxon>
        <taxon>Malasseziales</taxon>
        <taxon>Malasseziaceae</taxon>
        <taxon>Malassezia</taxon>
    </lineage>
</organism>
<accession>A0AAF0DV09</accession>
<evidence type="ECO:0000256" key="3">
    <source>
        <dbReference type="ARBA" id="ARBA00008088"/>
    </source>
</evidence>
<evidence type="ECO:0000256" key="5">
    <source>
        <dbReference type="ARBA" id="ARBA00022679"/>
    </source>
</evidence>
<dbReference type="HAMAP" id="MF_03044">
    <property type="entry name" value="BMT2"/>
    <property type="match status" value="1"/>
</dbReference>
<dbReference type="SUPFAM" id="SSF53335">
    <property type="entry name" value="S-adenosyl-L-methionine-dependent methyltransferases"/>
    <property type="match status" value="1"/>
</dbReference>
<dbReference type="CDD" id="cd01398">
    <property type="entry name" value="RPI_A"/>
    <property type="match status" value="1"/>
</dbReference>
<dbReference type="InterPro" id="IPR004788">
    <property type="entry name" value="Ribose5P_isomerase_type_A"/>
</dbReference>
<comment type="catalytic activity">
    <reaction evidence="1">
        <text>aldehydo-D-ribose 5-phosphate = D-ribulose 5-phosphate</text>
        <dbReference type="Rhea" id="RHEA:14657"/>
        <dbReference type="ChEBI" id="CHEBI:58121"/>
        <dbReference type="ChEBI" id="CHEBI:58273"/>
        <dbReference type="EC" id="5.3.1.6"/>
    </reaction>
</comment>
<keyword evidence="4 8" id="KW-0489">Methyltransferase</keyword>
<evidence type="ECO:0000313" key="9">
    <source>
        <dbReference type="EMBL" id="WFC96276.1"/>
    </source>
</evidence>
<evidence type="ECO:0000256" key="1">
    <source>
        <dbReference type="ARBA" id="ARBA00001713"/>
    </source>
</evidence>
<feature type="binding site" evidence="8">
    <location>
        <position position="353"/>
    </location>
    <ligand>
        <name>S-adenosyl-L-methionine</name>
        <dbReference type="ChEBI" id="CHEBI:59789"/>
    </ligand>
</feature>
<dbReference type="InterPro" id="IPR021867">
    <property type="entry name" value="Bmt2/SAMTOR"/>
</dbReference>
<dbReference type="GO" id="GO:0006014">
    <property type="term" value="P:D-ribose metabolic process"/>
    <property type="evidence" value="ECO:0007669"/>
    <property type="project" value="TreeGrafter"/>
</dbReference>
<dbReference type="SUPFAM" id="SSF75445">
    <property type="entry name" value="D-ribose-5-phosphate isomerase (RpiA), lid domain"/>
    <property type="match status" value="1"/>
</dbReference>
<proteinExistence type="inferred from homology"/>
<sequence>MAAANTAASAAKNLSLIESAKRAAAYAAVDTHVRAEHKLIGIGSGSTVPYVVERIIAQGAEVNRDRWFVPTGFQSKNLIIEGGLRLGDIDMFSTLDVTLDGADEVDTALNLIKGGGACQLREKVLAEAAKTFVVVADFRKRSKVLGQTWEQGIPIEVAPFAATQVLRKLSELGSTKPVLRMAKAKAGPVVTDNNNFCIDAPFPETLMRDPANLFVEIKKITGVVEVGLFPHICKAAYFGNEDGSIAILKDDGSVQENHIARYHTLEKQIARTTDEAERAALLAEQRALGGLSAYQDQSITGAAVIRGGESAKWSAKVLKELLQPDTPLRLLDVGAIAGTAYAKYKWITPTYIDLNPRAEHVHQSDFFDWPVPPAAERYDVVGLSLVLNFVGDLAKRGEMLLHAHQYLRPQGYVYLVLPLACVANSRYLTHAHLQAIVESAGYEVVRNEDSARLTRWLLRQRKPKRAKAGDTPIETIRRKYYDGTVYKKRELVPGAQRNNFCILLS</sequence>
<dbReference type="Gene3D" id="3.40.50.1360">
    <property type="match status" value="1"/>
</dbReference>
<comment type="similarity">
    <text evidence="8">Belongs to the BMT2 family.</text>
</comment>
<comment type="pathway">
    <text evidence="2">Carbohydrate degradation; pentose phosphate pathway; D-ribose 5-phosphate from D-ribulose 5-phosphate (non-oxidative stage): step 1/1.</text>
</comment>
<evidence type="ECO:0000256" key="8">
    <source>
        <dbReference type="HAMAP-Rule" id="MF_03044"/>
    </source>
</evidence>
<keyword evidence="7 9" id="KW-0413">Isomerase</keyword>
<reference evidence="9" key="1">
    <citation type="submission" date="2023-03" db="EMBL/GenBank/DDBJ databases">
        <title>Mating type loci evolution in Malassezia.</title>
        <authorList>
            <person name="Coelho M.A."/>
        </authorList>
    </citation>
    <scope>NUCLEOTIDE SEQUENCE</scope>
    <source>
        <strain evidence="9">CBS 14135</strain>
    </source>
</reference>
<dbReference type="InterPro" id="IPR029063">
    <property type="entry name" value="SAM-dependent_MTases_sf"/>
</dbReference>
<dbReference type="AlphaFoldDB" id="A0AAF0DV09"/>
<feature type="binding site" evidence="8">
    <location>
        <position position="334"/>
    </location>
    <ligand>
        <name>S-adenosyl-L-methionine</name>
        <dbReference type="ChEBI" id="CHEBI:59789"/>
    </ligand>
</feature>
<dbReference type="GO" id="GO:0009052">
    <property type="term" value="P:pentose-phosphate shunt, non-oxidative branch"/>
    <property type="evidence" value="ECO:0007669"/>
    <property type="project" value="InterPro"/>
</dbReference>
<dbReference type="GO" id="GO:0005737">
    <property type="term" value="C:cytoplasm"/>
    <property type="evidence" value="ECO:0007669"/>
    <property type="project" value="TreeGrafter"/>
</dbReference>
<comment type="subcellular location">
    <subcellularLocation>
        <location evidence="8">Nucleus</location>
        <location evidence="8">Nucleolus</location>
    </subcellularLocation>
</comment>
<dbReference type="InterPro" id="IPR037171">
    <property type="entry name" value="NagB/RpiA_transferase-like"/>
</dbReference>
<dbReference type="Gene3D" id="3.40.50.150">
    <property type="entry name" value="Vaccinia Virus protein VP39"/>
    <property type="match status" value="1"/>
</dbReference>
<keyword evidence="6 8" id="KW-0949">S-adenosyl-L-methionine</keyword>
<evidence type="ECO:0000313" key="10">
    <source>
        <dbReference type="Proteomes" id="UP001216638"/>
    </source>
</evidence>
<keyword evidence="10" id="KW-1185">Reference proteome</keyword>
<dbReference type="Pfam" id="PF11968">
    <property type="entry name" value="Bmt2"/>
    <property type="match status" value="1"/>
</dbReference>
<dbReference type="Proteomes" id="UP001216638">
    <property type="component" value="Chromosome 3"/>
</dbReference>
<evidence type="ECO:0000256" key="7">
    <source>
        <dbReference type="ARBA" id="ARBA00023235"/>
    </source>
</evidence>
<protein>
    <recommendedName>
        <fullName evidence="8">25S rRNA adenine-N(1) methyltransferase</fullName>
        <ecNumber evidence="8">2.1.1.-</ecNumber>
    </recommendedName>
</protein>
<dbReference type="GO" id="GO:0016433">
    <property type="term" value="F:rRNA (adenine) methyltransferase activity"/>
    <property type="evidence" value="ECO:0007669"/>
    <property type="project" value="UniProtKB-UniRule"/>
</dbReference>
<evidence type="ECO:0000256" key="2">
    <source>
        <dbReference type="ARBA" id="ARBA00004988"/>
    </source>
</evidence>
<dbReference type="EMBL" id="CP119953">
    <property type="protein sequence ID" value="WFC96276.1"/>
    <property type="molecule type" value="Genomic_DNA"/>
</dbReference>
<evidence type="ECO:0000256" key="4">
    <source>
        <dbReference type="ARBA" id="ARBA00022603"/>
    </source>
</evidence>
<dbReference type="Pfam" id="PF06026">
    <property type="entry name" value="Rib_5-P_isom_A"/>
    <property type="match status" value="1"/>
</dbReference>
<comment type="function">
    <text evidence="8">S-adenosyl-L-methionine-dependent methyltransferase that specifically methylates the N(1) position of an adenine present in helix 65 in 25S rRNA.</text>
</comment>
<keyword evidence="8" id="KW-0539">Nucleus</keyword>
<dbReference type="Gene3D" id="3.30.70.260">
    <property type="match status" value="1"/>
</dbReference>